<accession>A0ACC1QL32</accession>
<comment type="caution">
    <text evidence="1">The sequence shown here is derived from an EMBL/GenBank/DDBJ whole genome shotgun (WGS) entry which is preliminary data.</text>
</comment>
<keyword evidence="2" id="KW-1185">Reference proteome</keyword>
<dbReference type="Proteomes" id="UP001148737">
    <property type="component" value="Unassembled WGS sequence"/>
</dbReference>
<reference evidence="1" key="1">
    <citation type="submission" date="2022-07" db="EMBL/GenBank/DDBJ databases">
        <title>Genome Sequence of Lecanicillium saksenae.</title>
        <authorList>
            <person name="Buettner E."/>
        </authorList>
    </citation>
    <scope>NUCLEOTIDE SEQUENCE</scope>
    <source>
        <strain evidence="1">VT-O1</strain>
    </source>
</reference>
<organism evidence="1 2">
    <name type="scientific">Lecanicillium saksenae</name>
    <dbReference type="NCBI Taxonomy" id="468837"/>
    <lineage>
        <taxon>Eukaryota</taxon>
        <taxon>Fungi</taxon>
        <taxon>Dikarya</taxon>
        <taxon>Ascomycota</taxon>
        <taxon>Pezizomycotina</taxon>
        <taxon>Sordariomycetes</taxon>
        <taxon>Hypocreomycetidae</taxon>
        <taxon>Hypocreales</taxon>
        <taxon>Cordycipitaceae</taxon>
        <taxon>Lecanicillium</taxon>
    </lineage>
</organism>
<gene>
    <name evidence="1" type="ORF">NLG97_g7882</name>
</gene>
<evidence type="ECO:0000313" key="2">
    <source>
        <dbReference type="Proteomes" id="UP001148737"/>
    </source>
</evidence>
<sequence>MLPELYDDVISHLKRSPYAALALHLPSVGYKTEVPGTMQADAAFIASEVQKYADQGKDVVLVAHSYGGLPATESTKGLAKAERQKQGKSSGLVRLSYMSPMVLPVEESDPSIIMPDEMLPRAAHPSRSWSITYGKTAGFITLTAPSPYLLFLNDLPKEEAERWAELSTRHSAFTMPASLSHAGFKDVPIFVPGVRERSSAGVRTPAREHWYDGRANWGRHRCNRFGLWPCA</sequence>
<evidence type="ECO:0000313" key="1">
    <source>
        <dbReference type="EMBL" id="KAJ3481206.1"/>
    </source>
</evidence>
<dbReference type="EMBL" id="JANAKD010001279">
    <property type="protein sequence ID" value="KAJ3481206.1"/>
    <property type="molecule type" value="Genomic_DNA"/>
</dbReference>
<name>A0ACC1QL32_9HYPO</name>
<proteinExistence type="predicted"/>
<protein>
    <submittedName>
        <fullName evidence="1">Uncharacterized protein</fullName>
    </submittedName>
</protein>